<reference evidence="2 3" key="1">
    <citation type="submission" date="2014-06" db="EMBL/GenBank/DDBJ databases">
        <authorList>
            <consortium name="DOE Joint Genome Institute"/>
            <person name="Kuo A."/>
            <person name="Kohler A."/>
            <person name="Nagy L.G."/>
            <person name="Floudas D."/>
            <person name="Copeland A."/>
            <person name="Barry K.W."/>
            <person name="Cichocki N."/>
            <person name="Veneault-Fourrey C."/>
            <person name="LaButti K."/>
            <person name="Lindquist E.A."/>
            <person name="Lipzen A."/>
            <person name="Lundell T."/>
            <person name="Morin E."/>
            <person name="Murat C."/>
            <person name="Sun H."/>
            <person name="Tunlid A."/>
            <person name="Henrissat B."/>
            <person name="Grigoriev I.V."/>
            <person name="Hibbett D.S."/>
            <person name="Martin F."/>
            <person name="Nordberg H.P."/>
            <person name="Cantor M.N."/>
            <person name="Hua S.X."/>
        </authorList>
    </citation>
    <scope>NUCLEOTIDE SEQUENCE [LARGE SCALE GENOMIC DNA]</scope>
    <source>
        <strain evidence="2 3">ATCC 200175</strain>
    </source>
</reference>
<feature type="compositionally biased region" description="Basic and acidic residues" evidence="1">
    <location>
        <begin position="45"/>
        <end position="58"/>
    </location>
</feature>
<reference evidence="3" key="2">
    <citation type="submission" date="2015-01" db="EMBL/GenBank/DDBJ databases">
        <title>Evolutionary Origins and Diversification of the Mycorrhizal Mutualists.</title>
        <authorList>
            <consortium name="DOE Joint Genome Institute"/>
            <consortium name="Mycorrhizal Genomics Consortium"/>
            <person name="Kohler A."/>
            <person name="Kuo A."/>
            <person name="Nagy L.G."/>
            <person name="Floudas D."/>
            <person name="Copeland A."/>
            <person name="Barry K.W."/>
            <person name="Cichocki N."/>
            <person name="Veneault-Fourrey C."/>
            <person name="LaButti K."/>
            <person name="Lindquist E.A."/>
            <person name="Lipzen A."/>
            <person name="Lundell T."/>
            <person name="Morin E."/>
            <person name="Murat C."/>
            <person name="Riley R."/>
            <person name="Ohm R."/>
            <person name="Sun H."/>
            <person name="Tunlid A."/>
            <person name="Henrissat B."/>
            <person name="Grigoriev I.V."/>
            <person name="Hibbett D.S."/>
            <person name="Martin F."/>
        </authorList>
    </citation>
    <scope>NUCLEOTIDE SEQUENCE [LARGE SCALE GENOMIC DNA]</scope>
    <source>
        <strain evidence="3">ATCC 200175</strain>
    </source>
</reference>
<name>A0A0C9T7N7_PAXIN</name>
<dbReference type="Pfam" id="PF20414">
    <property type="entry name" value="DUF6698"/>
    <property type="match status" value="1"/>
</dbReference>
<dbReference type="HOGENOM" id="CLU_041044_0_0_1"/>
<organism evidence="2 3">
    <name type="scientific">Paxillus involutus ATCC 200175</name>
    <dbReference type="NCBI Taxonomy" id="664439"/>
    <lineage>
        <taxon>Eukaryota</taxon>
        <taxon>Fungi</taxon>
        <taxon>Dikarya</taxon>
        <taxon>Basidiomycota</taxon>
        <taxon>Agaricomycotina</taxon>
        <taxon>Agaricomycetes</taxon>
        <taxon>Agaricomycetidae</taxon>
        <taxon>Boletales</taxon>
        <taxon>Paxilineae</taxon>
        <taxon>Paxillaceae</taxon>
        <taxon>Paxillus</taxon>
    </lineage>
</organism>
<dbReference type="EMBL" id="KN819998">
    <property type="protein sequence ID" value="KIJ07158.1"/>
    <property type="molecule type" value="Genomic_DNA"/>
</dbReference>
<dbReference type="AlphaFoldDB" id="A0A0C9T7N7"/>
<dbReference type="InterPro" id="IPR046521">
    <property type="entry name" value="DUF6698"/>
</dbReference>
<feature type="region of interest" description="Disordered" evidence="1">
    <location>
        <begin position="476"/>
        <end position="538"/>
    </location>
</feature>
<feature type="region of interest" description="Disordered" evidence="1">
    <location>
        <begin position="1"/>
        <end position="59"/>
    </location>
</feature>
<evidence type="ECO:0000313" key="2">
    <source>
        <dbReference type="EMBL" id="KIJ07158.1"/>
    </source>
</evidence>
<feature type="compositionally biased region" description="Basic residues" evidence="1">
    <location>
        <begin position="496"/>
        <end position="510"/>
    </location>
</feature>
<gene>
    <name evidence="2" type="ORF">PAXINDRAFT_19644</name>
</gene>
<dbReference type="OrthoDB" id="3220614at2759"/>
<evidence type="ECO:0000313" key="3">
    <source>
        <dbReference type="Proteomes" id="UP000053647"/>
    </source>
</evidence>
<sequence length="538" mass="59672">MAPLPHVASESEYDSSNSQIEISPPSKPKKSSSKTSVVGHGVTSQEKKPKQAKLEAADTTKSPYADFVHRARWIPRAIDLFTPLATIMQLGLLLEQEEEATEDEDESAKAARRKILSNVNEDMRAIHTRSFRAILELVPELRELMSKKSKREAFNTVIAEMQKGINAARTEDTSGLKKEIGKYAAPNPSVKLLDPPVFGDSKASRCKMGFNHAHLAALLCPVKDLAQFLEDPIKGHKDLQNGIVKVRSKAFPAFMYDGEIPGSTYDRLDRHVGFGHGYLMEQVARHIFTSPSSALGGGFKAKGTRPSNAQIHGMKRFSAENFAYAAVQARFSISSKESGDELDGKFSYKEFYYRCIMTIYDFSAEERDTFFSQWNKQVFFLLHDSLTHLNLFFRSVFGNTHGRESVLDQDDDSDDGSDDDMAFMKAQREAKRIAKATIPTPPAETPPPPKDLVSLEHETPNAILAKQPQVDTFPMCSESSLSEVEDPETPIVQPKPKIKVIGKGKAKGAGKRSADDPDASLSTQPPITKKRKTRHTKG</sequence>
<keyword evidence="3" id="KW-1185">Reference proteome</keyword>
<protein>
    <submittedName>
        <fullName evidence="2">Uncharacterized protein</fullName>
    </submittedName>
</protein>
<feature type="compositionally biased region" description="Basic residues" evidence="1">
    <location>
        <begin position="528"/>
        <end position="538"/>
    </location>
</feature>
<evidence type="ECO:0000256" key="1">
    <source>
        <dbReference type="SAM" id="MobiDB-lite"/>
    </source>
</evidence>
<proteinExistence type="predicted"/>
<dbReference type="Proteomes" id="UP000053647">
    <property type="component" value="Unassembled WGS sequence"/>
</dbReference>
<accession>A0A0C9T7N7</accession>